<dbReference type="PANTHER" id="PTHR46452">
    <property type="entry name" value="TRANSCRIPTION INITIATION FACTOR TFIID SUBUNIT 3"/>
    <property type="match status" value="1"/>
</dbReference>
<feature type="compositionally biased region" description="Basic and acidic residues" evidence="10">
    <location>
        <begin position="1576"/>
        <end position="1585"/>
    </location>
</feature>
<dbReference type="InterPro" id="IPR006565">
    <property type="entry name" value="BTP"/>
</dbReference>
<dbReference type="OrthoDB" id="436852at2759"/>
<evidence type="ECO:0000313" key="12">
    <source>
        <dbReference type="EnsemblMetazoa" id="SCAU009906-PA"/>
    </source>
</evidence>
<dbReference type="GO" id="GO:0008270">
    <property type="term" value="F:zinc ion binding"/>
    <property type="evidence" value="ECO:0007669"/>
    <property type="project" value="UniProtKB-KW"/>
</dbReference>
<dbReference type="Gene3D" id="1.10.20.10">
    <property type="entry name" value="Histone, subunit A"/>
    <property type="match status" value="1"/>
</dbReference>
<sequence>MTDQYMKDVLRVAVAQICQTIGYNATQSAPLELLQDVLDKFMREFTRDLRRQVEHYNRTEANMDDVTLTLNSINVNVSELLDYVNNVEPVPFATEIPKFPARKNSYLNFLKPGSKEVLTRPVHVHDHLPPMLPPEISQPLDPILPSTSNGLSTSDIKPNTENGATDGVARAHNSESGAGTSSASILDKNTLQSLFKPSSNFDDADRPTREVSSVVMTTGGYISPAVEGKMPEAIVPDIIDKLMGFDAPPPPTPPPPPPPLPAPAPPVSRPVSRSSNTTPAPMVDLIKTEESDKDKNLTQSSNKESKKSSTTKALDFNVTNRKIDVTSAEMSGKKDKLLNHNQLPNPINPTGTKPPKLNKKKQATLMQNSLSAGIHHNNPNNYANMLLKKAKKQKQPLLSGQPLSEKHTQEKPGKLDPAEKTQRKYIKMLQKMAKQGKIPAELLSAIMGSDKKSKILNPQILQVLPPGPERIQLEKLLKKYGKQRQKQIKQQMMMEAQKHKKSLMQTAPPPLVPLFTPIAPTKEALVKPPLVVDLEEQKPKIIEQKDANCALSPVKTGFMPSMAISPGQQPPHLVEAIINKNLKTPVMTDTLVLGDSATLTPVPLLTGDGKELKLSNEPDRSKLNIFKKISKQKTPKSSSPTPLPLRMPTGLSDTPIINLPSGTTITPAPGPGPALGTSTSVGRSLFPPLPDSGANNIINLDDIKDPPPSLNVPNQPPTDLSMLNRVFGEKPPGGEAADMANKPKKRGRKPGSKNSPKIPGAIPASLLKKNKKMKLDPKLFPTQMPIPPDIATAVGAGNLSFDNVAQFFNNPPINPMEWSQNKQLQQQMLIMAAAKERKEQKKKNKIMKQDILSNEKNMMMPMPTNMSMGVVPTNEEVQNINKKLMRMDTILKPAPSTSGGNELSVDTSLITGKKLPSPSLSQFPQTSTSPLKSPAGQAASKRLMQGMEAMAAAAAAGLGQPFMLPNRPAFPNLPSSMLSILPFPFTARPGLIPTPSLFPTPGLGAFQSNPKNPLLAGMFPFPNLKQQTSLDTSSQETSEDLSMGNKKKVADSLERNYCNVAPLVPEFLKLNTPELNKVSTELHGEHDLTKTPKSRNSLSIAAPQDNILKKIVEAHTSENSLSHSTKSMPSAPGGMSINTFEQLMKKNDSPIDLASLSKPMKRPPLTQDTGLDFSMNKKHHPTPGLKQPPITLNNEPIEVSDDSDEMSQPPPPPLKTPLPLPIVEPTPVPAPTPTITQPNINIDEIFVANAAANKPPPTLSLESDLSSKELKKLKKQVKKTSASITSTLINPEKPEGVSKLAGGADLIPLTSTGLAYSSKNIPFNSLTANANPTFTHKPPSEFNTTSSSVFDNVTITAAMPTSATLSASTNIFDMQKKRKEHKKIKKELKEGKIKKKKDKKDKSKSKEKAERYLQSQETSPSKEKLEPIGAETPPSINVVTDVAGGISGVDKVKDKDLIKKLKKEKKKEKQRSAMEETSTVIAQAPLQISTSSLPEVERKQKSSPSVVVNASSNNEVDSFVATAPSTATPSASVVPKLTLKLGSTQSPTPIDDLHKTSSSSSAATATATTHTVSKSPPRDNQREPSPELARISPLVTRPPKQKVNPGGDLITGPSSATNSLSTASAGPLDTFGDVSKPSSTSNINMIVPPPNPWLSGGTISASSVLLPHQLLQTTKHDMVTTSGSSNQSTDVTKAHTSADRQSPLTLITETSRPSSYIDAEGNRVWICPACGKVDDGSPMIGCDGCDAWYHWVCVGIYVAPKDNEDWFCRVCITRKKGLHGSDKKRKRNKKK</sequence>
<evidence type="ECO:0000256" key="8">
    <source>
        <dbReference type="PROSITE-ProRule" id="PRU00146"/>
    </source>
</evidence>
<evidence type="ECO:0000256" key="1">
    <source>
        <dbReference type="ARBA" id="ARBA00004123"/>
    </source>
</evidence>
<dbReference type="InterPro" id="IPR001965">
    <property type="entry name" value="Znf_PHD"/>
</dbReference>
<feature type="compositionally biased region" description="Basic residues" evidence="10">
    <location>
        <begin position="742"/>
        <end position="751"/>
    </location>
</feature>
<dbReference type="SMART" id="SM00249">
    <property type="entry name" value="PHD"/>
    <property type="match status" value="1"/>
</dbReference>
<name>A0A1I8PP97_STOCA</name>
<feature type="compositionally biased region" description="Pro residues" evidence="10">
    <location>
        <begin position="1208"/>
        <end position="1217"/>
    </location>
</feature>
<dbReference type="GO" id="GO:0046982">
    <property type="term" value="F:protein heterodimerization activity"/>
    <property type="evidence" value="ECO:0007669"/>
    <property type="project" value="InterPro"/>
</dbReference>
<evidence type="ECO:0000313" key="13">
    <source>
        <dbReference type="Proteomes" id="UP000095300"/>
    </source>
</evidence>
<evidence type="ECO:0000256" key="2">
    <source>
        <dbReference type="ARBA" id="ARBA00022723"/>
    </source>
</evidence>
<evidence type="ECO:0000256" key="3">
    <source>
        <dbReference type="ARBA" id="ARBA00022771"/>
    </source>
</evidence>
<dbReference type="STRING" id="35570.A0A1I8PP97"/>
<keyword evidence="2" id="KW-0479">Metal-binding</keyword>
<keyword evidence="4" id="KW-0862">Zinc</keyword>
<feature type="compositionally biased region" description="Low complexity" evidence="10">
    <location>
        <begin position="1556"/>
        <end position="1569"/>
    </location>
</feature>
<evidence type="ECO:0000256" key="6">
    <source>
        <dbReference type="ARBA" id="ARBA00023163"/>
    </source>
</evidence>
<dbReference type="InterPro" id="IPR013083">
    <property type="entry name" value="Znf_RING/FYVE/PHD"/>
</dbReference>
<organism evidence="12 13">
    <name type="scientific">Stomoxys calcitrans</name>
    <name type="common">Stable fly</name>
    <name type="synonym">Conops calcitrans</name>
    <dbReference type="NCBI Taxonomy" id="35570"/>
    <lineage>
        <taxon>Eukaryota</taxon>
        <taxon>Metazoa</taxon>
        <taxon>Ecdysozoa</taxon>
        <taxon>Arthropoda</taxon>
        <taxon>Hexapoda</taxon>
        <taxon>Insecta</taxon>
        <taxon>Pterygota</taxon>
        <taxon>Neoptera</taxon>
        <taxon>Endopterygota</taxon>
        <taxon>Diptera</taxon>
        <taxon>Brachycera</taxon>
        <taxon>Muscomorpha</taxon>
        <taxon>Muscoidea</taxon>
        <taxon>Muscidae</taxon>
        <taxon>Stomoxys</taxon>
    </lineage>
</organism>
<keyword evidence="9" id="KW-0175">Coiled coil</keyword>
<evidence type="ECO:0000256" key="7">
    <source>
        <dbReference type="ARBA" id="ARBA00023242"/>
    </source>
</evidence>
<feature type="region of interest" description="Disordered" evidence="10">
    <location>
        <begin position="391"/>
        <end position="420"/>
    </location>
</feature>
<protein>
    <recommendedName>
        <fullName evidence="11">PHD-type domain-containing protein</fullName>
    </recommendedName>
</protein>
<feature type="compositionally biased region" description="Polar residues" evidence="10">
    <location>
        <begin position="145"/>
        <end position="163"/>
    </location>
</feature>
<proteinExistence type="predicted"/>
<feature type="compositionally biased region" description="Pro residues" evidence="10">
    <location>
        <begin position="706"/>
        <end position="716"/>
    </location>
</feature>
<dbReference type="SMART" id="SM00576">
    <property type="entry name" value="BTP"/>
    <property type="match status" value="1"/>
</dbReference>
<dbReference type="KEGG" id="scac:106087434"/>
<feature type="compositionally biased region" description="Polar residues" evidence="10">
    <location>
        <begin position="918"/>
        <end position="931"/>
    </location>
</feature>
<evidence type="ECO:0000256" key="10">
    <source>
        <dbReference type="SAM" id="MobiDB-lite"/>
    </source>
</evidence>
<feature type="region of interest" description="Disordered" evidence="10">
    <location>
        <begin position="337"/>
        <end position="357"/>
    </location>
</feature>
<feature type="region of interest" description="Disordered" evidence="10">
    <location>
        <begin position="915"/>
        <end position="937"/>
    </location>
</feature>
<feature type="coiled-coil region" evidence="9">
    <location>
        <begin position="821"/>
        <end position="850"/>
    </location>
</feature>
<feature type="compositionally biased region" description="Polar residues" evidence="10">
    <location>
        <begin position="1679"/>
        <end position="1691"/>
    </location>
</feature>
<dbReference type="CDD" id="cd22916">
    <property type="entry name" value="HFD_TAF3"/>
    <property type="match status" value="1"/>
</dbReference>
<feature type="compositionally biased region" description="Basic residues" evidence="10">
    <location>
        <begin position="1376"/>
        <end position="1399"/>
    </location>
</feature>
<feature type="region of interest" description="Disordered" evidence="10">
    <location>
        <begin position="1541"/>
        <end position="1638"/>
    </location>
</feature>
<feature type="compositionally biased region" description="Basic and acidic residues" evidence="10">
    <location>
        <begin position="610"/>
        <end position="622"/>
    </location>
</feature>
<dbReference type="SUPFAM" id="SSF57903">
    <property type="entry name" value="FYVE/PHD zinc finger"/>
    <property type="match status" value="1"/>
</dbReference>
<dbReference type="PANTHER" id="PTHR46452:SF1">
    <property type="entry name" value="TRANSCRIPTION INITIATION FACTOR TFIID SUBUNIT 3"/>
    <property type="match status" value="1"/>
</dbReference>
<feature type="compositionally biased region" description="Basic and acidic residues" evidence="10">
    <location>
        <begin position="1400"/>
        <end position="1411"/>
    </location>
</feature>
<feature type="compositionally biased region" description="Low complexity" evidence="10">
    <location>
        <begin position="1502"/>
        <end position="1512"/>
    </location>
</feature>
<dbReference type="InterPro" id="IPR019786">
    <property type="entry name" value="Zinc_finger_PHD-type_CS"/>
</dbReference>
<keyword evidence="13" id="KW-1185">Reference proteome</keyword>
<dbReference type="InterPro" id="IPR009072">
    <property type="entry name" value="Histone-fold"/>
</dbReference>
<dbReference type="EnsemblMetazoa" id="SCAU009906-RA">
    <property type="protein sequence ID" value="SCAU009906-PA"/>
    <property type="gene ID" value="SCAU009906"/>
</dbReference>
<keyword evidence="3 8" id="KW-0863">Zinc-finger</keyword>
<gene>
    <name evidence="12" type="primary">106087434</name>
</gene>
<feature type="compositionally biased region" description="Low complexity" evidence="10">
    <location>
        <begin position="298"/>
        <end position="312"/>
    </location>
</feature>
<dbReference type="GO" id="GO:0005669">
    <property type="term" value="C:transcription factor TFIID complex"/>
    <property type="evidence" value="ECO:0007669"/>
    <property type="project" value="TreeGrafter"/>
</dbReference>
<dbReference type="Pfam" id="PF00628">
    <property type="entry name" value="PHD"/>
    <property type="match status" value="1"/>
</dbReference>
<evidence type="ECO:0000256" key="5">
    <source>
        <dbReference type="ARBA" id="ARBA00023015"/>
    </source>
</evidence>
<feature type="compositionally biased region" description="Polar residues" evidence="10">
    <location>
        <begin position="1475"/>
        <end position="1493"/>
    </location>
</feature>
<dbReference type="Proteomes" id="UP000095300">
    <property type="component" value="Unassembled WGS sequence"/>
</dbReference>
<evidence type="ECO:0000256" key="4">
    <source>
        <dbReference type="ARBA" id="ARBA00022833"/>
    </source>
</evidence>
<feature type="region of interest" description="Disordered" evidence="10">
    <location>
        <begin position="1155"/>
        <end position="1217"/>
    </location>
</feature>
<evidence type="ECO:0000256" key="9">
    <source>
        <dbReference type="SAM" id="Coils"/>
    </source>
</evidence>
<dbReference type="InterPro" id="IPR011011">
    <property type="entry name" value="Znf_FYVE_PHD"/>
</dbReference>
<feature type="region of interest" description="Disordered" evidence="10">
    <location>
        <begin position="1374"/>
        <end position="1441"/>
    </location>
</feature>
<dbReference type="InterPro" id="IPR019787">
    <property type="entry name" value="Znf_PHD-finger"/>
</dbReference>
<keyword evidence="6" id="KW-0804">Transcription</keyword>
<reference evidence="12" key="1">
    <citation type="submission" date="2020-05" db="UniProtKB">
        <authorList>
            <consortium name="EnsemblMetazoa"/>
        </authorList>
    </citation>
    <scope>IDENTIFICATION</scope>
    <source>
        <strain evidence="12">USDA</strain>
    </source>
</reference>
<feature type="domain" description="PHD-type" evidence="11">
    <location>
        <begin position="1724"/>
        <end position="1774"/>
    </location>
</feature>
<feature type="region of interest" description="Disordered" evidence="10">
    <location>
        <begin position="1462"/>
        <end position="1512"/>
    </location>
</feature>
<dbReference type="Pfam" id="PF07524">
    <property type="entry name" value="Bromo_TP"/>
    <property type="match status" value="1"/>
</dbReference>
<feature type="region of interest" description="Disordered" evidence="10">
    <location>
        <begin position="137"/>
        <end position="185"/>
    </location>
</feature>
<accession>A0A1I8PP97</accession>
<keyword evidence="5" id="KW-0805">Transcription regulation</keyword>
<dbReference type="GO" id="GO:0045944">
    <property type="term" value="P:positive regulation of transcription by RNA polymerase II"/>
    <property type="evidence" value="ECO:0007669"/>
    <property type="project" value="TreeGrafter"/>
</dbReference>
<comment type="subcellular location">
    <subcellularLocation>
        <location evidence="1">Nucleus</location>
    </subcellularLocation>
</comment>
<dbReference type="VEuPathDB" id="VectorBase:SCAU009906"/>
<feature type="compositionally biased region" description="Polar residues" evidence="10">
    <location>
        <begin position="339"/>
        <end position="351"/>
    </location>
</feature>
<feature type="compositionally biased region" description="Low complexity" evidence="10">
    <location>
        <begin position="1614"/>
        <end position="1625"/>
    </location>
</feature>
<feature type="compositionally biased region" description="Polar residues" evidence="10">
    <location>
        <begin position="174"/>
        <end position="185"/>
    </location>
</feature>
<feature type="region of interest" description="Disordered" evidence="10">
    <location>
        <begin position="242"/>
        <end position="313"/>
    </location>
</feature>
<feature type="compositionally biased region" description="Pro residues" evidence="10">
    <location>
        <begin position="247"/>
        <end position="268"/>
    </location>
</feature>
<dbReference type="CDD" id="cd15522">
    <property type="entry name" value="PHD_TAF3"/>
    <property type="match status" value="1"/>
</dbReference>
<dbReference type="GO" id="GO:0002039">
    <property type="term" value="F:p53 binding"/>
    <property type="evidence" value="ECO:0007669"/>
    <property type="project" value="TreeGrafter"/>
</dbReference>
<keyword evidence="7" id="KW-0539">Nucleus</keyword>
<feature type="region of interest" description="Disordered" evidence="10">
    <location>
        <begin position="1677"/>
        <end position="1702"/>
    </location>
</feature>
<dbReference type="PROSITE" id="PS50016">
    <property type="entry name" value="ZF_PHD_2"/>
    <property type="match status" value="1"/>
</dbReference>
<dbReference type="PROSITE" id="PS01359">
    <property type="entry name" value="ZF_PHD_1"/>
    <property type="match status" value="1"/>
</dbReference>
<dbReference type="Gene3D" id="3.30.40.10">
    <property type="entry name" value="Zinc/RING finger domain, C3HC4 (zinc finger)"/>
    <property type="match status" value="1"/>
</dbReference>
<feature type="region of interest" description="Disordered" evidence="10">
    <location>
        <begin position="610"/>
        <end position="763"/>
    </location>
</feature>
<evidence type="ECO:0000259" key="11">
    <source>
        <dbReference type="PROSITE" id="PS50016"/>
    </source>
</evidence>
<feature type="compositionally biased region" description="Basic and acidic residues" evidence="10">
    <location>
        <begin position="286"/>
        <end position="296"/>
    </location>
</feature>
<feature type="compositionally biased region" description="Basic and acidic residues" evidence="10">
    <location>
        <begin position="404"/>
        <end position="420"/>
    </location>
</feature>